<dbReference type="Pfam" id="PF13809">
    <property type="entry name" value="Tubulin_2"/>
    <property type="match status" value="1"/>
</dbReference>
<comment type="caution">
    <text evidence="2">The sequence shown here is derived from an EMBL/GenBank/DDBJ whole genome shotgun (WGS) entry which is preliminary data.</text>
</comment>
<dbReference type="Proteomes" id="UP000442707">
    <property type="component" value="Unassembled WGS sequence"/>
</dbReference>
<feature type="region of interest" description="Disordered" evidence="1">
    <location>
        <begin position="526"/>
        <end position="548"/>
    </location>
</feature>
<organism evidence="2 3">
    <name type="scientific">Streptomyces luteolifulvus</name>
    <dbReference type="NCBI Taxonomy" id="2615112"/>
    <lineage>
        <taxon>Bacteria</taxon>
        <taxon>Bacillati</taxon>
        <taxon>Actinomycetota</taxon>
        <taxon>Actinomycetes</taxon>
        <taxon>Kitasatosporales</taxon>
        <taxon>Streptomycetaceae</taxon>
        <taxon>Streptomyces</taxon>
    </lineage>
</organism>
<dbReference type="EMBL" id="VZRB01000013">
    <property type="protein sequence ID" value="KAB1144969.1"/>
    <property type="molecule type" value="Genomic_DNA"/>
</dbReference>
<dbReference type="InterPro" id="IPR036525">
    <property type="entry name" value="Tubulin/FtsZ_GTPase_sf"/>
</dbReference>
<evidence type="ECO:0000313" key="3">
    <source>
        <dbReference type="Proteomes" id="UP000442707"/>
    </source>
</evidence>
<sequence>MKIYQPMLFVGLGGSGCLIGAELENRLREALCGPDGTALLSVLRGRQLLPYQLPDCLQFVYADLNEAELNRLPHMRAEGPLKAAYSRTSHATFGLLPRFDSYPEVARSLRTNLPGPMCTWLPPRTGEPRIAPLIRGAGQLPTVGRAAMFETFRSGLGAAMGPLRDAISMISKSGGDLTSLGGTLADSCDVFVAFSVAGGTGSGIFYDYLHLIGQAFEEAHYRVKIYPLVLMPSAFDDGRGGGRAARLNAGRSLVDLFRLVDDQNAPEAEDNLDDVGTQGQLRLEYPGGLAVRLRPSTAQTAFLFSRTSGIEREDLHRSVVSLMMSLLGTELGDDDGRTHDSDHLYQSFADSFINTNVERAAVAPTGIGHRGVSTSLVASMTVPVDELAELLASRLQATALRQQDAAPRPPEGPGRELIREFFTASNIDRLWSRTSLPFNEPRPATGARAILDALATRQLAMEDALGDLDRQLRQQVAELAAVFDPVRGVRQLLGRCDVTEIHHLVLGDPGAKDRLERVGFAGLLENRRREPERPPGLTTGTPQPQGIRDRMGGLVKAKWTDPEVAAVLQQQDTWYEWESRRTWHRHWADHAGRWDRTLAGVKSELNALVTSFREQADEEHASFSQRTRHLYRPRTGVSYLLPAQADLTSFYEAVVRRLLLAEGLRETDDERALMGRLVSPEQWRTAFGEARADPRRAVHMIKDQLQHRIKRLFVEPGDREERPLLPRLGTLLAEAATGGGGPVGDDALEQCRHKLASLLPVGFSPEGTGRLKVLIVYPATSSDAHVRRFLEREMRLPRDSAREIEFRPVSTESITVVLFRSSMSLTEVPEVRETLTLWAEALATEQPGDHLRWRQRLGYGYDFLMGTESDRRHILHRLLCAMWNNQVQVFGDVMSPLRIRIGLQDRDSAAMVCPLDAPGGGLSSWGNLLRAYEAWTLAEDSGGIRNAFCEQLMQTTPIGLEMSPIPPHGMFHTLVHEVAPQQGGLLEQLAHRTDGQRPAGHADLTAFWNETLPGALDLPFPRAHRMSGWTLRTLDQSFQAAPGHYQSPVHDRRFSAGAELTKDPRGERQ</sequence>
<dbReference type="RefSeq" id="WP_150950442.1">
    <property type="nucleotide sequence ID" value="NZ_VZRB01000013.1"/>
</dbReference>
<evidence type="ECO:0000256" key="1">
    <source>
        <dbReference type="SAM" id="MobiDB-lite"/>
    </source>
</evidence>
<reference evidence="2 3" key="1">
    <citation type="submission" date="2019-09" db="EMBL/GenBank/DDBJ databases">
        <title>Screening of Novel Bioactive Compounds from Soil-Associated.</title>
        <authorList>
            <person name="Zhao S."/>
        </authorList>
    </citation>
    <scope>NUCLEOTIDE SEQUENCE [LARGE SCALE GENOMIC DNA]</scope>
    <source>
        <strain evidence="2 3">HIT-DPA4</strain>
    </source>
</reference>
<gene>
    <name evidence="2" type="ORF">F7R91_20035</name>
</gene>
<keyword evidence="3" id="KW-1185">Reference proteome</keyword>
<accession>A0A6H9UX31</accession>
<feature type="compositionally biased region" description="Low complexity" evidence="1">
    <location>
        <begin position="535"/>
        <end position="546"/>
    </location>
</feature>
<dbReference type="PROSITE" id="PS51257">
    <property type="entry name" value="PROKAR_LIPOPROTEIN"/>
    <property type="match status" value="1"/>
</dbReference>
<feature type="region of interest" description="Disordered" evidence="1">
    <location>
        <begin position="1042"/>
        <end position="1069"/>
    </location>
</feature>
<feature type="compositionally biased region" description="Basic and acidic residues" evidence="1">
    <location>
        <begin position="1049"/>
        <end position="1069"/>
    </location>
</feature>
<protein>
    <recommendedName>
        <fullName evidence="4">Tubulin-like doman-containing protein</fullName>
    </recommendedName>
</protein>
<dbReference type="Gene3D" id="3.40.50.1440">
    <property type="entry name" value="Tubulin/FtsZ, GTPase domain"/>
    <property type="match status" value="1"/>
</dbReference>
<evidence type="ECO:0000313" key="2">
    <source>
        <dbReference type="EMBL" id="KAB1144969.1"/>
    </source>
</evidence>
<dbReference type="AlphaFoldDB" id="A0A6H9UX31"/>
<name>A0A6H9UX31_9ACTN</name>
<proteinExistence type="predicted"/>
<evidence type="ECO:0008006" key="4">
    <source>
        <dbReference type="Google" id="ProtNLM"/>
    </source>
</evidence>
<dbReference type="InterPro" id="IPR025904">
    <property type="entry name" value="Tubulin-like"/>
</dbReference>